<dbReference type="Pfam" id="PF07883">
    <property type="entry name" value="Cupin_2"/>
    <property type="match status" value="1"/>
</dbReference>
<dbReference type="STRING" id="1003.SAMN04488541_103148"/>
<dbReference type="Proteomes" id="UP000199513">
    <property type="component" value="Unassembled WGS sequence"/>
</dbReference>
<accession>A0A1I2IE75</accession>
<evidence type="ECO:0000259" key="1">
    <source>
        <dbReference type="Pfam" id="PF07883"/>
    </source>
</evidence>
<dbReference type="Gene3D" id="2.60.120.10">
    <property type="entry name" value="Jelly Rolls"/>
    <property type="match status" value="1"/>
</dbReference>
<dbReference type="InterPro" id="IPR013096">
    <property type="entry name" value="Cupin_2"/>
</dbReference>
<dbReference type="AlphaFoldDB" id="A0A1I2IE75"/>
<protein>
    <submittedName>
        <fullName evidence="2">Cupin domain protein</fullName>
    </submittedName>
</protein>
<dbReference type="InterPro" id="IPR011051">
    <property type="entry name" value="RmlC_Cupin_sf"/>
</dbReference>
<evidence type="ECO:0000313" key="2">
    <source>
        <dbReference type="EMBL" id="SFF40524.1"/>
    </source>
</evidence>
<organism evidence="2 3">
    <name type="scientific">Thermoflexibacter ruber</name>
    <dbReference type="NCBI Taxonomy" id="1003"/>
    <lineage>
        <taxon>Bacteria</taxon>
        <taxon>Pseudomonadati</taxon>
        <taxon>Bacteroidota</taxon>
        <taxon>Cytophagia</taxon>
        <taxon>Cytophagales</taxon>
        <taxon>Thermoflexibacteraceae</taxon>
        <taxon>Thermoflexibacter</taxon>
    </lineage>
</organism>
<name>A0A1I2IE75_9BACT</name>
<sequence>MNRRIYNPLQKDYVTFLKTSEETKGEFTLLEVELANGGGVGLHYHKTYSEKFTCLEGKVQVQLNNQLYTLSEGDSATANKLVNHLFQNRSGQSCKFMVEIVPANRGFEQALQIAYGLARDGKCGKKGIPKNPFILSWLFVLSESNLRGWRSLFEPMLRFQALIARLFQIDQQLAKKYVKF</sequence>
<keyword evidence="3" id="KW-1185">Reference proteome</keyword>
<dbReference type="SUPFAM" id="SSF51182">
    <property type="entry name" value="RmlC-like cupins"/>
    <property type="match status" value="1"/>
</dbReference>
<dbReference type="EMBL" id="FONY01000031">
    <property type="protein sequence ID" value="SFF40524.1"/>
    <property type="molecule type" value="Genomic_DNA"/>
</dbReference>
<dbReference type="OrthoDB" id="72027at2"/>
<proteinExistence type="predicted"/>
<feature type="domain" description="Cupin type-2" evidence="1">
    <location>
        <begin position="31"/>
        <end position="98"/>
    </location>
</feature>
<evidence type="ECO:0000313" key="3">
    <source>
        <dbReference type="Proteomes" id="UP000199513"/>
    </source>
</evidence>
<dbReference type="InterPro" id="IPR014710">
    <property type="entry name" value="RmlC-like_jellyroll"/>
</dbReference>
<dbReference type="PANTHER" id="PTHR36440:SF1">
    <property type="entry name" value="PUTATIVE (AFU_ORTHOLOGUE AFUA_8G07350)-RELATED"/>
    <property type="match status" value="1"/>
</dbReference>
<dbReference type="PANTHER" id="PTHR36440">
    <property type="entry name" value="PUTATIVE (AFU_ORTHOLOGUE AFUA_8G07350)-RELATED"/>
    <property type="match status" value="1"/>
</dbReference>
<dbReference type="RefSeq" id="WP_091548505.1">
    <property type="nucleotide sequence ID" value="NZ_FONY01000031.1"/>
</dbReference>
<reference evidence="2 3" key="1">
    <citation type="submission" date="2016-10" db="EMBL/GenBank/DDBJ databases">
        <authorList>
            <person name="de Groot N.N."/>
        </authorList>
    </citation>
    <scope>NUCLEOTIDE SEQUENCE [LARGE SCALE GENOMIC DNA]</scope>
    <source>
        <strain>GEY</strain>
        <strain evidence="3">DSM 9560</strain>
    </source>
</reference>
<dbReference type="InterPro" id="IPR053146">
    <property type="entry name" value="QDO-like"/>
</dbReference>
<gene>
    <name evidence="2" type="ORF">SAMN04488541_103148</name>
</gene>